<evidence type="ECO:0000313" key="1">
    <source>
        <dbReference type="EMBL" id="GAA4233366.1"/>
    </source>
</evidence>
<evidence type="ECO:0000313" key="2">
    <source>
        <dbReference type="Proteomes" id="UP001501496"/>
    </source>
</evidence>
<keyword evidence="2" id="KW-1185">Reference proteome</keyword>
<proteinExistence type="predicted"/>
<comment type="caution">
    <text evidence="1">The sequence shown here is derived from an EMBL/GenBank/DDBJ whole genome shotgun (WGS) entry which is preliminary data.</text>
</comment>
<sequence length="102" mass="11878">MSKSFISIFMSLLFIGFTATPTVVTFIDDSIDMSFYYSFAEEEEQGCEKNGNNKEKNILFLELNFLETDFISYEAENNLEYFFKKYTTPHKNLISPPPEVNI</sequence>
<dbReference type="EMBL" id="BAABCA010000002">
    <property type="protein sequence ID" value="GAA4233366.1"/>
    <property type="molecule type" value="Genomic_DNA"/>
</dbReference>
<reference evidence="2" key="1">
    <citation type="journal article" date="2019" name="Int. J. Syst. Evol. Microbiol.">
        <title>The Global Catalogue of Microorganisms (GCM) 10K type strain sequencing project: providing services to taxonomists for standard genome sequencing and annotation.</title>
        <authorList>
            <consortium name="The Broad Institute Genomics Platform"/>
            <consortium name="The Broad Institute Genome Sequencing Center for Infectious Disease"/>
            <person name="Wu L."/>
            <person name="Ma J."/>
        </authorList>
    </citation>
    <scope>NUCLEOTIDE SEQUENCE [LARGE SCALE GENOMIC DNA]</scope>
    <source>
        <strain evidence="2">JCM 17630</strain>
    </source>
</reference>
<dbReference type="Proteomes" id="UP001501496">
    <property type="component" value="Unassembled WGS sequence"/>
</dbReference>
<protein>
    <submittedName>
        <fullName evidence="1">Uncharacterized protein</fullName>
    </submittedName>
</protein>
<organism evidence="1 2">
    <name type="scientific">Postechiella marina</name>
    <dbReference type="NCBI Taxonomy" id="943941"/>
    <lineage>
        <taxon>Bacteria</taxon>
        <taxon>Pseudomonadati</taxon>
        <taxon>Bacteroidota</taxon>
        <taxon>Flavobacteriia</taxon>
        <taxon>Flavobacteriales</taxon>
        <taxon>Flavobacteriaceae</taxon>
        <taxon>Postechiella</taxon>
    </lineage>
</organism>
<accession>A0ABP8C535</accession>
<gene>
    <name evidence="1" type="ORF">GCM10022291_10170</name>
</gene>
<name>A0ABP8C535_9FLAO</name>